<evidence type="ECO:0000256" key="3">
    <source>
        <dbReference type="ARBA" id="ARBA00022692"/>
    </source>
</evidence>
<keyword evidence="3 7" id="KW-0812">Transmembrane</keyword>
<proteinExistence type="inferred from homology"/>
<evidence type="ECO:0000256" key="4">
    <source>
        <dbReference type="ARBA" id="ARBA00022989"/>
    </source>
</evidence>
<keyword evidence="2" id="KW-1003">Cell membrane</keyword>
<feature type="transmembrane region" description="Helical" evidence="7">
    <location>
        <begin position="798"/>
        <end position="820"/>
    </location>
</feature>
<feature type="transmembrane region" description="Helical" evidence="7">
    <location>
        <begin position="445"/>
        <end position="467"/>
    </location>
</feature>
<reference evidence="11" key="1">
    <citation type="journal article" date="2019" name="Int. J. Syst. Evol. Microbiol.">
        <title>The Global Catalogue of Microorganisms (GCM) 10K type strain sequencing project: providing services to taxonomists for standard genome sequencing and annotation.</title>
        <authorList>
            <consortium name="The Broad Institute Genomics Platform"/>
            <consortium name="The Broad Institute Genome Sequencing Center for Infectious Disease"/>
            <person name="Wu L."/>
            <person name="Ma J."/>
        </authorList>
    </citation>
    <scope>NUCLEOTIDE SEQUENCE [LARGE SCALE GENOMIC DNA]</scope>
    <source>
        <strain evidence="11">JCM 4087</strain>
    </source>
</reference>
<evidence type="ECO:0000256" key="6">
    <source>
        <dbReference type="ARBA" id="ARBA00038076"/>
    </source>
</evidence>
<accession>A0ABW1ECM5</accession>
<dbReference type="InterPro" id="IPR003838">
    <property type="entry name" value="ABC3_permease_C"/>
</dbReference>
<evidence type="ECO:0000259" key="9">
    <source>
        <dbReference type="Pfam" id="PF12704"/>
    </source>
</evidence>
<evidence type="ECO:0000313" key="11">
    <source>
        <dbReference type="Proteomes" id="UP001596091"/>
    </source>
</evidence>
<keyword evidence="4 7" id="KW-1133">Transmembrane helix</keyword>
<feature type="domain" description="MacB-like periplasmic core" evidence="9">
    <location>
        <begin position="111"/>
        <end position="343"/>
    </location>
</feature>
<dbReference type="PANTHER" id="PTHR30572:SF4">
    <property type="entry name" value="ABC TRANSPORTER PERMEASE YTRF"/>
    <property type="match status" value="1"/>
</dbReference>
<feature type="transmembrane region" description="Helical" evidence="7">
    <location>
        <begin position="538"/>
        <end position="558"/>
    </location>
</feature>
<feature type="domain" description="MacB-like periplasmic core" evidence="9">
    <location>
        <begin position="544"/>
        <end position="751"/>
    </location>
</feature>
<feature type="transmembrane region" description="Helical" evidence="7">
    <location>
        <begin position="884"/>
        <end position="904"/>
    </location>
</feature>
<dbReference type="Pfam" id="PF02687">
    <property type="entry name" value="FtsX"/>
    <property type="match status" value="2"/>
</dbReference>
<dbReference type="Pfam" id="PF12704">
    <property type="entry name" value="MacB_PCD"/>
    <property type="match status" value="2"/>
</dbReference>
<gene>
    <name evidence="10" type="ORF">ACFPT7_05810</name>
</gene>
<evidence type="ECO:0000259" key="8">
    <source>
        <dbReference type="Pfam" id="PF02687"/>
    </source>
</evidence>
<feature type="transmembrane region" description="Helical" evidence="7">
    <location>
        <begin position="109"/>
        <end position="131"/>
    </location>
</feature>
<feature type="domain" description="ABC3 transporter permease C-terminal" evidence="8">
    <location>
        <begin position="798"/>
        <end position="911"/>
    </location>
</feature>
<dbReference type="InterPro" id="IPR050250">
    <property type="entry name" value="Macrolide_Exporter_MacB"/>
</dbReference>
<sequence>MHDWSKEIEKAITPLNLSAAREAEVVEELGQHLSDRYEDLLISGVSEEQARQILKQDLTDGKLVAGLKATLRETSVPIPIGREKQERLLAGIWNDLQYGARLLSRSPGFAIVAILSLALGIGANTTIFQLLDAVRLRMLPVKKPEQLARVAIVNSPHCCSGDFYSSNSDLTGDLWKSVHDRQQGFSAIAAWADTRINVGAGGEAHYANALLVSGDFFHVLEIQPFAGRLISPADDYRGCGVQGAVLSYPFWQREFGGRPGVVGGKLLLNGHPFQIIGITPASFYGLEVGQNFDAALPLCSEPVFSTNPNRPSLMDSPAVWWLAAIGRLKPGWTLERASSQLDAISPGIFAATLPAGYDAAAKKDYLTFHLGALPSATGVSALRKDYDSPLWILLAMSGLVLLIACANLANLMLARASARQREMALRLTLGASRKRLIRQLLAESLLLATLGMLAGVGLAQIMSRALVAFLSTQQNPVFVELTPDWRVLGFVAGLAILTCILFGLAPAIQASQTEPGVALKAGARGTTAGRNHFLLRRIFVISQVALSLVLLTAALLFVRSFRNIVTLNAGFQQDHILIADFEFAALMLPPKNQMIFKQALLSRIEAIPGINSAAEVQMIPMSQSGWDSNIDIPGGAEQQDVTLNRISPGYFQTMETPLLAGRDFDHTDLPAAPRKAIVNQAFARKFYGGANPVGKVFHDSDAPAKPYEIVGMVKDSKFHDMREDPPPTVYVSFTQSNGPEQRSTLVIRSEESLDSLIPSINRAANQINPSMEIGYTVLKTQIREGLLRERLMATLSGFFGALATILAVIGIYGVISYVVLQRRNEIGVRMALGADRTRIVRMVLGDAAILISIGVLTGTAMTIASGNAAAAMLYGLKPRDPGTLAAAIAGIAVVGVAASFMPALRAANIHPVAALREE</sequence>
<feature type="transmembrane region" description="Helical" evidence="7">
    <location>
        <begin position="390"/>
        <end position="413"/>
    </location>
</feature>
<dbReference type="InterPro" id="IPR025857">
    <property type="entry name" value="MacB_PCD"/>
</dbReference>
<feature type="domain" description="ABC3 transporter permease C-terminal" evidence="8">
    <location>
        <begin position="395"/>
        <end position="515"/>
    </location>
</feature>
<dbReference type="RefSeq" id="WP_263337443.1">
    <property type="nucleotide sequence ID" value="NZ_JAGSYH010000004.1"/>
</dbReference>
<organism evidence="10 11">
    <name type="scientific">Acidicapsa dinghuensis</name>
    <dbReference type="NCBI Taxonomy" id="2218256"/>
    <lineage>
        <taxon>Bacteria</taxon>
        <taxon>Pseudomonadati</taxon>
        <taxon>Acidobacteriota</taxon>
        <taxon>Terriglobia</taxon>
        <taxon>Terriglobales</taxon>
        <taxon>Acidobacteriaceae</taxon>
        <taxon>Acidicapsa</taxon>
    </lineage>
</organism>
<dbReference type="PANTHER" id="PTHR30572">
    <property type="entry name" value="MEMBRANE COMPONENT OF TRANSPORTER-RELATED"/>
    <property type="match status" value="1"/>
</dbReference>
<evidence type="ECO:0000313" key="10">
    <source>
        <dbReference type="EMBL" id="MFC5861800.1"/>
    </source>
</evidence>
<evidence type="ECO:0000256" key="2">
    <source>
        <dbReference type="ARBA" id="ARBA00022475"/>
    </source>
</evidence>
<feature type="transmembrane region" description="Helical" evidence="7">
    <location>
        <begin position="487"/>
        <end position="505"/>
    </location>
</feature>
<comment type="subcellular location">
    <subcellularLocation>
        <location evidence="1">Cell membrane</location>
        <topology evidence="1">Multi-pass membrane protein</topology>
    </subcellularLocation>
</comment>
<comment type="similarity">
    <text evidence="6">Belongs to the ABC-4 integral membrane protein family.</text>
</comment>
<evidence type="ECO:0000256" key="7">
    <source>
        <dbReference type="SAM" id="Phobius"/>
    </source>
</evidence>
<dbReference type="InterPro" id="IPR017800">
    <property type="entry name" value="ADOP"/>
</dbReference>
<dbReference type="Proteomes" id="UP001596091">
    <property type="component" value="Unassembled WGS sequence"/>
</dbReference>
<feature type="transmembrane region" description="Helical" evidence="7">
    <location>
        <begin position="840"/>
        <end position="864"/>
    </location>
</feature>
<protein>
    <submittedName>
        <fullName evidence="10">ADOP family duplicated permease</fullName>
    </submittedName>
</protein>
<keyword evidence="11" id="KW-1185">Reference proteome</keyword>
<dbReference type="NCBIfam" id="TIGR03434">
    <property type="entry name" value="ADOP"/>
    <property type="match status" value="1"/>
</dbReference>
<dbReference type="EMBL" id="JBHSPH010000002">
    <property type="protein sequence ID" value="MFC5861800.1"/>
    <property type="molecule type" value="Genomic_DNA"/>
</dbReference>
<evidence type="ECO:0000256" key="5">
    <source>
        <dbReference type="ARBA" id="ARBA00023136"/>
    </source>
</evidence>
<keyword evidence="5 7" id="KW-0472">Membrane</keyword>
<name>A0ABW1ECM5_9BACT</name>
<comment type="caution">
    <text evidence="10">The sequence shown here is derived from an EMBL/GenBank/DDBJ whole genome shotgun (WGS) entry which is preliminary data.</text>
</comment>
<evidence type="ECO:0000256" key="1">
    <source>
        <dbReference type="ARBA" id="ARBA00004651"/>
    </source>
</evidence>